<protein>
    <submittedName>
        <fullName evidence="1">Uncharacterized protein</fullName>
    </submittedName>
</protein>
<organism evidence="1 2">
    <name type="scientific">Lentinula lateritia</name>
    <dbReference type="NCBI Taxonomy" id="40482"/>
    <lineage>
        <taxon>Eukaryota</taxon>
        <taxon>Fungi</taxon>
        <taxon>Dikarya</taxon>
        <taxon>Basidiomycota</taxon>
        <taxon>Agaricomycotina</taxon>
        <taxon>Agaricomycetes</taxon>
        <taxon>Agaricomycetidae</taxon>
        <taxon>Agaricales</taxon>
        <taxon>Marasmiineae</taxon>
        <taxon>Omphalotaceae</taxon>
        <taxon>Lentinula</taxon>
    </lineage>
</organism>
<gene>
    <name evidence="1" type="ORF">C8J55DRAFT_565608</name>
</gene>
<dbReference type="Proteomes" id="UP001150238">
    <property type="component" value="Unassembled WGS sequence"/>
</dbReference>
<reference evidence="1" key="2">
    <citation type="journal article" date="2023" name="Proc. Natl. Acad. Sci. U.S.A.">
        <title>A global phylogenomic analysis of the shiitake genus Lentinula.</title>
        <authorList>
            <person name="Sierra-Patev S."/>
            <person name="Min B."/>
            <person name="Naranjo-Ortiz M."/>
            <person name="Looney B."/>
            <person name="Konkel Z."/>
            <person name="Slot J.C."/>
            <person name="Sakamoto Y."/>
            <person name="Steenwyk J.L."/>
            <person name="Rokas A."/>
            <person name="Carro J."/>
            <person name="Camarero S."/>
            <person name="Ferreira P."/>
            <person name="Molpeceres G."/>
            <person name="Ruiz-Duenas F.J."/>
            <person name="Serrano A."/>
            <person name="Henrissat B."/>
            <person name="Drula E."/>
            <person name="Hughes K.W."/>
            <person name="Mata J.L."/>
            <person name="Ishikawa N.K."/>
            <person name="Vargas-Isla R."/>
            <person name="Ushijima S."/>
            <person name="Smith C.A."/>
            <person name="Donoghue J."/>
            <person name="Ahrendt S."/>
            <person name="Andreopoulos W."/>
            <person name="He G."/>
            <person name="LaButti K."/>
            <person name="Lipzen A."/>
            <person name="Ng V."/>
            <person name="Riley R."/>
            <person name="Sandor L."/>
            <person name="Barry K."/>
            <person name="Martinez A.T."/>
            <person name="Xiao Y."/>
            <person name="Gibbons J.G."/>
            <person name="Terashima K."/>
            <person name="Grigoriev I.V."/>
            <person name="Hibbett D."/>
        </authorList>
    </citation>
    <scope>NUCLEOTIDE SEQUENCE</scope>
    <source>
        <strain evidence="1">Sp2 HRB7682 ss15</strain>
    </source>
</reference>
<accession>A0A9W8ZVC6</accession>
<comment type="caution">
    <text evidence="1">The sequence shown here is derived from an EMBL/GenBank/DDBJ whole genome shotgun (WGS) entry which is preliminary data.</text>
</comment>
<dbReference type="AlphaFoldDB" id="A0A9W8ZVC6"/>
<sequence>MNLLKIIKRTAGSDGRAVQPAPTRRFPIHEVQAGKEWNSSHLYPESRKQHLLHQNHILIRNCEPPDQSELAFNDSTFAEHIGGLNEMRTLHDSSAVPDCTQAGKIKPSLAHMPGTFVDIIQAAATLNGKILNCLDIPLSPDVFPPPGRIATDSIEGQFLKKSFYYCKRWALTATSFAVHTSHVDLSGFLTYVWVLVGAKYWIIGVPKRVEDLGNISAFGKGYQLDMSNDQDWDIYGIILHPGDTLNPHQHDGYIQAKADALVIAEWVYSHFDISLTGKTTGAAGLRSLMEDWVVTQCKALILHKLNADSQMVKGETKAITPNQLRKAIEKQMAGLPWFVEKWPKWNNSKDIKSWTKDWSSDHMSYAWPSAPQDSHFVVEKLY</sequence>
<reference evidence="1" key="1">
    <citation type="submission" date="2022-08" db="EMBL/GenBank/DDBJ databases">
        <authorList>
            <consortium name="DOE Joint Genome Institute"/>
            <person name="Min B."/>
            <person name="Riley R."/>
            <person name="Sierra-Patev S."/>
            <person name="Naranjo-Ortiz M."/>
            <person name="Looney B."/>
            <person name="Konkel Z."/>
            <person name="Slot J.C."/>
            <person name="Sakamoto Y."/>
            <person name="Steenwyk J.L."/>
            <person name="Rokas A."/>
            <person name="Carro J."/>
            <person name="Camarero S."/>
            <person name="Ferreira P."/>
            <person name="Molpeceres G."/>
            <person name="Ruiz-Duenas F.J."/>
            <person name="Serrano A."/>
            <person name="Henrissat B."/>
            <person name="Drula E."/>
            <person name="Hughes K.W."/>
            <person name="Mata J.L."/>
            <person name="Ishikawa N.K."/>
            <person name="Vargas-Isla R."/>
            <person name="Ushijima S."/>
            <person name="Smith C.A."/>
            <person name="Ahrendt S."/>
            <person name="Andreopoulos W."/>
            <person name="He G."/>
            <person name="Labutti K."/>
            <person name="Lipzen A."/>
            <person name="Ng V."/>
            <person name="Sandor L."/>
            <person name="Barry K."/>
            <person name="Martinez A.T."/>
            <person name="Xiao Y."/>
            <person name="Gibbons J.G."/>
            <person name="Terashima K."/>
            <person name="Hibbett D.S."/>
            <person name="Grigoriev I.V."/>
        </authorList>
    </citation>
    <scope>NUCLEOTIDE SEQUENCE</scope>
    <source>
        <strain evidence="1">Sp2 HRB7682 ss15</strain>
    </source>
</reference>
<dbReference type="EMBL" id="JANVFS010000044">
    <property type="protein sequence ID" value="KAJ4466612.1"/>
    <property type="molecule type" value="Genomic_DNA"/>
</dbReference>
<evidence type="ECO:0000313" key="1">
    <source>
        <dbReference type="EMBL" id="KAJ4466612.1"/>
    </source>
</evidence>
<proteinExistence type="predicted"/>
<evidence type="ECO:0000313" key="2">
    <source>
        <dbReference type="Proteomes" id="UP001150238"/>
    </source>
</evidence>
<name>A0A9W8ZVC6_9AGAR</name>